<reference evidence="2 3" key="1">
    <citation type="submission" date="2023-07" db="EMBL/GenBank/DDBJ databases">
        <title>Pathogenic bacteria of pear tree diseases.</title>
        <authorList>
            <person name="Zhang Z."/>
            <person name="He L."/>
            <person name="Huang R."/>
        </authorList>
    </citation>
    <scope>NUCLEOTIDE SEQUENCE [LARGE SCALE GENOMIC DNA]</scope>
    <source>
        <strain evidence="2 3">DE2</strain>
    </source>
</reference>
<dbReference type="InterPro" id="IPR007684">
    <property type="entry name" value="Znf_Ogr/Delta"/>
</dbReference>
<dbReference type="Proteomes" id="UP001228139">
    <property type="component" value="Chromosome"/>
</dbReference>
<evidence type="ECO:0000313" key="3">
    <source>
        <dbReference type="Proteomes" id="UP001228139"/>
    </source>
</evidence>
<keyword evidence="3" id="KW-1185">Reference proteome</keyword>
<dbReference type="EMBL" id="CP132353">
    <property type="protein sequence ID" value="WLS78812.1"/>
    <property type="molecule type" value="Genomic_DNA"/>
</dbReference>
<protein>
    <submittedName>
        <fullName evidence="2">Ogr/Delta-like zinc finger family protein</fullName>
    </submittedName>
</protein>
<dbReference type="Pfam" id="PF04606">
    <property type="entry name" value="Ogr_Delta"/>
    <property type="match status" value="1"/>
</dbReference>
<accession>A0AA50DKU2</accession>
<feature type="domain" description="Zinc finger Ogr/Delta-type" evidence="1">
    <location>
        <begin position="3"/>
        <end position="49"/>
    </location>
</feature>
<name>A0AA50DKU2_9GAMM</name>
<gene>
    <name evidence="2" type="ORF">Q3V30_20710</name>
</gene>
<dbReference type="KEGG" id="epi:Q3V30_20710"/>
<evidence type="ECO:0000313" key="2">
    <source>
        <dbReference type="EMBL" id="WLS78812.1"/>
    </source>
</evidence>
<proteinExistence type="predicted"/>
<evidence type="ECO:0000259" key="1">
    <source>
        <dbReference type="Pfam" id="PF04606"/>
    </source>
</evidence>
<organism evidence="2 3">
    <name type="scientific">Erwinia pyri</name>
    <dbReference type="NCBI Taxonomy" id="3062598"/>
    <lineage>
        <taxon>Bacteria</taxon>
        <taxon>Pseudomonadati</taxon>
        <taxon>Pseudomonadota</taxon>
        <taxon>Gammaproteobacteria</taxon>
        <taxon>Enterobacterales</taxon>
        <taxon>Erwiniaceae</taxon>
        <taxon>Erwinia</taxon>
    </lineage>
</organism>
<sequence length="79" mass="8636">MFTCPKCGASAKTRTSVMLSNEVRRSYHQCNNLSCGSAFTTLDAVEHFLNNVTPVAAHTVPTDIFPRSNYGENQLALSL</sequence>
<dbReference type="AlphaFoldDB" id="A0AA50DKU2"/>
<dbReference type="RefSeq" id="WP_306209025.1">
    <property type="nucleotide sequence ID" value="NZ_CP132353.1"/>
</dbReference>